<evidence type="ECO:0000313" key="2">
    <source>
        <dbReference type="Proteomes" id="UP001062846"/>
    </source>
</evidence>
<dbReference type="EMBL" id="CM046397">
    <property type="protein sequence ID" value="KAI8535624.1"/>
    <property type="molecule type" value="Genomic_DNA"/>
</dbReference>
<accession>A0ACC0M4X5</accession>
<reference evidence="1" key="1">
    <citation type="submission" date="2022-02" db="EMBL/GenBank/DDBJ databases">
        <title>Plant Genome Project.</title>
        <authorList>
            <person name="Zhang R.-G."/>
        </authorList>
    </citation>
    <scope>NUCLEOTIDE SEQUENCE</scope>
    <source>
        <strain evidence="1">AT1</strain>
    </source>
</reference>
<protein>
    <submittedName>
        <fullName evidence="1">Uncharacterized protein</fullName>
    </submittedName>
</protein>
<evidence type="ECO:0000313" key="1">
    <source>
        <dbReference type="EMBL" id="KAI8535624.1"/>
    </source>
</evidence>
<gene>
    <name evidence="1" type="ORF">RHMOL_Rhmol10G0188700</name>
</gene>
<sequence length="253" mass="28258">MDGSESSAPQQAQVVAVHPAVEPLSYLLGTWRGQGEGGFPTINSFKYGEQLNFSHPGNKPVIAYSQKTWKLNSGEPMHAESGYWRPKPDGTIEVVIAQSTGLVEVQVKFNAPSCSTSYMFLKGTYDAEEKVVKLHSELVGNASKAMTGNSVFLPNISSKSLGREWRLYDGWDRGRIEFSEVETFISWILSDEVFFFNQILGGSVVWTFPWKAIQVREITRVFKLVNEELVYVVEMATSLNSLQPHLKASLTKL</sequence>
<comment type="caution">
    <text evidence="1">The sequence shown here is derived from an EMBL/GenBank/DDBJ whole genome shotgun (WGS) entry which is preliminary data.</text>
</comment>
<name>A0ACC0M4X5_RHOML</name>
<organism evidence="1 2">
    <name type="scientific">Rhododendron molle</name>
    <name type="common">Chinese azalea</name>
    <name type="synonym">Azalea mollis</name>
    <dbReference type="NCBI Taxonomy" id="49168"/>
    <lineage>
        <taxon>Eukaryota</taxon>
        <taxon>Viridiplantae</taxon>
        <taxon>Streptophyta</taxon>
        <taxon>Embryophyta</taxon>
        <taxon>Tracheophyta</taxon>
        <taxon>Spermatophyta</taxon>
        <taxon>Magnoliopsida</taxon>
        <taxon>eudicotyledons</taxon>
        <taxon>Gunneridae</taxon>
        <taxon>Pentapetalae</taxon>
        <taxon>asterids</taxon>
        <taxon>Ericales</taxon>
        <taxon>Ericaceae</taxon>
        <taxon>Ericoideae</taxon>
        <taxon>Rhodoreae</taxon>
        <taxon>Rhododendron</taxon>
    </lineage>
</organism>
<keyword evidence="2" id="KW-1185">Reference proteome</keyword>
<proteinExistence type="predicted"/>
<dbReference type="Proteomes" id="UP001062846">
    <property type="component" value="Chromosome 10"/>
</dbReference>